<dbReference type="InterPro" id="IPR002293">
    <property type="entry name" value="AA/rel_permease1"/>
</dbReference>
<feature type="transmembrane region" description="Helical" evidence="6">
    <location>
        <begin position="140"/>
        <end position="160"/>
    </location>
</feature>
<feature type="transmembrane region" description="Helical" evidence="6">
    <location>
        <begin position="166"/>
        <end position="183"/>
    </location>
</feature>
<keyword evidence="3 6" id="KW-0812">Transmembrane</keyword>
<comment type="caution">
    <text evidence="7">The sequence shown here is derived from an EMBL/GenBank/DDBJ whole genome shotgun (WGS) entry which is preliminary data.</text>
</comment>
<feature type="transmembrane region" description="Helical" evidence="6">
    <location>
        <begin position="227"/>
        <end position="245"/>
    </location>
</feature>
<dbReference type="PANTHER" id="PTHR43243">
    <property type="entry name" value="INNER MEMBRANE TRANSPORTER YGJI-RELATED"/>
    <property type="match status" value="1"/>
</dbReference>
<keyword evidence="2" id="KW-0813">Transport</keyword>
<dbReference type="PANTHER" id="PTHR43243:SF4">
    <property type="entry name" value="CATIONIC AMINO ACID TRANSPORTER 4"/>
    <property type="match status" value="1"/>
</dbReference>
<dbReference type="Proteomes" id="UP000823614">
    <property type="component" value="Unassembled WGS sequence"/>
</dbReference>
<sequence length="251" mass="27465">QGAFGGWQGIYAGLATIFIAYLGFDAITANAAEVKNPQRNLPLGILGSLGIAAFFFILVSIILIGIVPYHQYLNSVEPLGLALRAIHHSNIAFIVQLIAVLGMFTALIGLTMAGSRLIYSFGRDKMLPKWLGKVDQKHRPTNALILSTVIVLIIGSLFPFTFLSQLDTAGTLFAFVMVSLGMFKLRKIEGKTVKESGFKLPCYRLLSILGLIVSLAVFGGIDRTAQIITLIWFIIGLIIYLIYGYRHSERG</sequence>
<dbReference type="GO" id="GO:0016020">
    <property type="term" value="C:membrane"/>
    <property type="evidence" value="ECO:0007669"/>
    <property type="project" value="UniProtKB-SubCell"/>
</dbReference>
<protein>
    <submittedName>
        <fullName evidence="7">Amino acid permease</fullName>
    </submittedName>
</protein>
<feature type="transmembrane region" description="Helical" evidence="6">
    <location>
        <begin position="45"/>
        <end position="71"/>
    </location>
</feature>
<evidence type="ECO:0000256" key="6">
    <source>
        <dbReference type="SAM" id="Phobius"/>
    </source>
</evidence>
<reference evidence="7" key="1">
    <citation type="submission" date="2020-10" db="EMBL/GenBank/DDBJ databases">
        <authorList>
            <person name="Gilroy R."/>
        </authorList>
    </citation>
    <scope>NUCLEOTIDE SEQUENCE</scope>
    <source>
        <strain evidence="7">C6-149</strain>
    </source>
</reference>
<keyword evidence="4 6" id="KW-1133">Transmembrane helix</keyword>
<gene>
    <name evidence="7" type="ORF">IAA89_05065</name>
</gene>
<dbReference type="Pfam" id="PF13520">
    <property type="entry name" value="AA_permease_2"/>
    <property type="match status" value="1"/>
</dbReference>
<evidence type="ECO:0000256" key="4">
    <source>
        <dbReference type="ARBA" id="ARBA00022989"/>
    </source>
</evidence>
<dbReference type="EMBL" id="JADIMP010000084">
    <property type="protein sequence ID" value="MBO8441781.1"/>
    <property type="molecule type" value="Genomic_DNA"/>
</dbReference>
<dbReference type="Gene3D" id="1.20.1740.10">
    <property type="entry name" value="Amino acid/polyamine transporter I"/>
    <property type="match status" value="1"/>
</dbReference>
<evidence type="ECO:0000256" key="2">
    <source>
        <dbReference type="ARBA" id="ARBA00022448"/>
    </source>
</evidence>
<accession>A0A9D9H889</accession>
<evidence type="ECO:0000313" key="8">
    <source>
        <dbReference type="Proteomes" id="UP000823614"/>
    </source>
</evidence>
<evidence type="ECO:0000256" key="5">
    <source>
        <dbReference type="ARBA" id="ARBA00023136"/>
    </source>
</evidence>
<dbReference type="AlphaFoldDB" id="A0A9D9H889"/>
<feature type="transmembrane region" description="Helical" evidence="6">
    <location>
        <begin position="203"/>
        <end position="221"/>
    </location>
</feature>
<comment type="subcellular location">
    <subcellularLocation>
        <location evidence="1">Membrane</location>
        <topology evidence="1">Multi-pass membrane protein</topology>
    </subcellularLocation>
</comment>
<evidence type="ECO:0000313" key="7">
    <source>
        <dbReference type="EMBL" id="MBO8441781.1"/>
    </source>
</evidence>
<feature type="transmembrane region" description="Helical" evidence="6">
    <location>
        <begin position="91"/>
        <end position="119"/>
    </location>
</feature>
<organism evidence="7 8">
    <name type="scientific">Candidatus Gallilactobacillus intestinavium</name>
    <dbReference type="NCBI Taxonomy" id="2840838"/>
    <lineage>
        <taxon>Bacteria</taxon>
        <taxon>Bacillati</taxon>
        <taxon>Bacillota</taxon>
        <taxon>Bacilli</taxon>
        <taxon>Lactobacillales</taxon>
        <taxon>Lactobacillaceae</taxon>
        <taxon>Lactobacillaceae incertae sedis</taxon>
        <taxon>Candidatus Gallilactobacillus</taxon>
    </lineage>
</organism>
<dbReference type="GO" id="GO:0015171">
    <property type="term" value="F:amino acid transmembrane transporter activity"/>
    <property type="evidence" value="ECO:0007669"/>
    <property type="project" value="TreeGrafter"/>
</dbReference>
<name>A0A9D9H889_9LACO</name>
<reference evidence="7" key="2">
    <citation type="journal article" date="2021" name="PeerJ">
        <title>Extensive microbial diversity within the chicken gut microbiome revealed by metagenomics and culture.</title>
        <authorList>
            <person name="Gilroy R."/>
            <person name="Ravi A."/>
            <person name="Getino M."/>
            <person name="Pursley I."/>
            <person name="Horton D.L."/>
            <person name="Alikhan N.F."/>
            <person name="Baker D."/>
            <person name="Gharbi K."/>
            <person name="Hall N."/>
            <person name="Watson M."/>
            <person name="Adriaenssens E.M."/>
            <person name="Foster-Nyarko E."/>
            <person name="Jarju S."/>
            <person name="Secka A."/>
            <person name="Antonio M."/>
            <person name="Oren A."/>
            <person name="Chaudhuri R.R."/>
            <person name="La Ragione R."/>
            <person name="Hildebrand F."/>
            <person name="Pallen M.J."/>
        </authorList>
    </citation>
    <scope>NUCLEOTIDE SEQUENCE</scope>
    <source>
        <strain evidence="7">C6-149</strain>
    </source>
</reference>
<evidence type="ECO:0000256" key="3">
    <source>
        <dbReference type="ARBA" id="ARBA00022692"/>
    </source>
</evidence>
<keyword evidence="5 6" id="KW-0472">Membrane</keyword>
<evidence type="ECO:0000256" key="1">
    <source>
        <dbReference type="ARBA" id="ARBA00004141"/>
    </source>
</evidence>
<feature type="non-terminal residue" evidence="7">
    <location>
        <position position="1"/>
    </location>
</feature>
<feature type="transmembrane region" description="Helical" evidence="6">
    <location>
        <begin position="6"/>
        <end position="24"/>
    </location>
</feature>
<proteinExistence type="predicted"/>